<keyword evidence="11" id="KW-1185">Reference proteome</keyword>
<dbReference type="GO" id="GO:0001530">
    <property type="term" value="F:lipopolysaccharide binding"/>
    <property type="evidence" value="ECO:0007669"/>
    <property type="project" value="TreeGrafter"/>
</dbReference>
<keyword evidence="3" id="KW-0677">Repeat</keyword>
<dbReference type="AlphaFoldDB" id="A0AAW1D8C8"/>
<accession>A0AAW1D8C8</accession>
<keyword evidence="6" id="KW-0694">RNA-binding</keyword>
<sequence length="168" mass="19462">MYLGEWICSDPDCGRINYAINRKVGQEIGIDIAKQSRGLFSADDWQCCSCMNINWARRTHCNRCNTPKVRIVEERNGYGGGYNDRQHVEYIKRDDTNDDYDDYGRKKRSKGREIINNKSADLSLSDISDDDEDLSKYDLSECNDTEILNDYAEKYNSRSRSRSSPNTK</sequence>
<evidence type="ECO:0000259" key="9">
    <source>
        <dbReference type="PROSITE" id="PS50199"/>
    </source>
</evidence>
<keyword evidence="4 8" id="KW-0863">Zinc-finger</keyword>
<keyword evidence="2" id="KW-0479">Metal-binding</keyword>
<evidence type="ECO:0000313" key="10">
    <source>
        <dbReference type="EMBL" id="KAK9507261.1"/>
    </source>
</evidence>
<dbReference type="EMBL" id="JAPXFL010000004">
    <property type="protein sequence ID" value="KAK9507261.1"/>
    <property type="molecule type" value="Genomic_DNA"/>
</dbReference>
<organism evidence="10 11">
    <name type="scientific">Rhynocoris fuscipes</name>
    <dbReference type="NCBI Taxonomy" id="488301"/>
    <lineage>
        <taxon>Eukaryota</taxon>
        <taxon>Metazoa</taxon>
        <taxon>Ecdysozoa</taxon>
        <taxon>Arthropoda</taxon>
        <taxon>Hexapoda</taxon>
        <taxon>Insecta</taxon>
        <taxon>Pterygota</taxon>
        <taxon>Neoptera</taxon>
        <taxon>Paraneoptera</taxon>
        <taxon>Hemiptera</taxon>
        <taxon>Heteroptera</taxon>
        <taxon>Panheteroptera</taxon>
        <taxon>Cimicomorpha</taxon>
        <taxon>Reduviidae</taxon>
        <taxon>Harpactorinae</taxon>
        <taxon>Harpactorini</taxon>
        <taxon>Rhynocoris</taxon>
    </lineage>
</organism>
<evidence type="ECO:0000256" key="6">
    <source>
        <dbReference type="ARBA" id="ARBA00022884"/>
    </source>
</evidence>
<evidence type="ECO:0000256" key="5">
    <source>
        <dbReference type="ARBA" id="ARBA00022833"/>
    </source>
</evidence>
<evidence type="ECO:0000256" key="8">
    <source>
        <dbReference type="PROSITE-ProRule" id="PRU00322"/>
    </source>
</evidence>
<dbReference type="Proteomes" id="UP001461498">
    <property type="component" value="Unassembled WGS sequence"/>
</dbReference>
<dbReference type="PROSITE" id="PS01358">
    <property type="entry name" value="ZF_RANBP2_1"/>
    <property type="match status" value="1"/>
</dbReference>
<evidence type="ECO:0000256" key="4">
    <source>
        <dbReference type="ARBA" id="ARBA00022771"/>
    </source>
</evidence>
<keyword evidence="5" id="KW-0862">Zinc</keyword>
<dbReference type="InterPro" id="IPR036443">
    <property type="entry name" value="Znf_RanBP2_sf"/>
</dbReference>
<evidence type="ECO:0000256" key="2">
    <source>
        <dbReference type="ARBA" id="ARBA00022723"/>
    </source>
</evidence>
<evidence type="ECO:0000256" key="7">
    <source>
        <dbReference type="ARBA" id="ARBA00023242"/>
    </source>
</evidence>
<name>A0AAW1D8C8_9HEMI</name>
<dbReference type="GO" id="GO:0008270">
    <property type="term" value="F:zinc ion binding"/>
    <property type="evidence" value="ECO:0007669"/>
    <property type="project" value="UniProtKB-KW"/>
</dbReference>
<dbReference type="GO" id="GO:0005634">
    <property type="term" value="C:nucleus"/>
    <property type="evidence" value="ECO:0007669"/>
    <property type="project" value="UniProtKB-SubCell"/>
</dbReference>
<evidence type="ECO:0000313" key="11">
    <source>
        <dbReference type="Proteomes" id="UP001461498"/>
    </source>
</evidence>
<comment type="caution">
    <text evidence="10">The sequence shown here is derived from an EMBL/GenBank/DDBJ whole genome shotgun (WGS) entry which is preliminary data.</text>
</comment>
<reference evidence="10 11" key="1">
    <citation type="submission" date="2022-12" db="EMBL/GenBank/DDBJ databases">
        <title>Chromosome-level genome assembly of true bugs.</title>
        <authorList>
            <person name="Ma L."/>
            <person name="Li H."/>
        </authorList>
    </citation>
    <scope>NUCLEOTIDE SEQUENCE [LARGE SCALE GENOMIC DNA]</scope>
    <source>
        <strain evidence="10">Lab_2022b</strain>
    </source>
</reference>
<gene>
    <name evidence="10" type="ORF">O3M35_007162</name>
</gene>
<feature type="domain" description="RanBP2-type" evidence="9">
    <location>
        <begin position="41"/>
        <end position="70"/>
    </location>
</feature>
<dbReference type="SUPFAM" id="SSF90209">
    <property type="entry name" value="Ran binding protein zinc finger-like"/>
    <property type="match status" value="1"/>
</dbReference>
<dbReference type="PANTHER" id="PTHR12999:SF17">
    <property type="entry name" value="ZINC FINGER RAN-BINDING DOMAIN-CONTAINING PROTEIN 2"/>
    <property type="match status" value="1"/>
</dbReference>
<protein>
    <recommendedName>
        <fullName evidence="9">RanBP2-type domain-containing protein</fullName>
    </recommendedName>
</protein>
<dbReference type="GO" id="GO:0003723">
    <property type="term" value="F:RNA binding"/>
    <property type="evidence" value="ECO:0007669"/>
    <property type="project" value="UniProtKB-KW"/>
</dbReference>
<comment type="subcellular location">
    <subcellularLocation>
        <location evidence="1">Nucleus</location>
    </subcellularLocation>
</comment>
<dbReference type="PANTHER" id="PTHR12999">
    <property type="entry name" value="ZINC FINGER RAN-BINDING DOMAIN-CONTAINING PROTEIN 2 ZRANB2-RELATED"/>
    <property type="match status" value="1"/>
</dbReference>
<dbReference type="Gene3D" id="4.10.1060.10">
    <property type="entry name" value="Zinc finger, RanBP2-type"/>
    <property type="match status" value="1"/>
</dbReference>
<proteinExistence type="predicted"/>
<dbReference type="PROSITE" id="PS50199">
    <property type="entry name" value="ZF_RANBP2_2"/>
    <property type="match status" value="1"/>
</dbReference>
<evidence type="ECO:0000256" key="3">
    <source>
        <dbReference type="ARBA" id="ARBA00022737"/>
    </source>
</evidence>
<dbReference type="InterPro" id="IPR001876">
    <property type="entry name" value="Znf_RanBP2"/>
</dbReference>
<evidence type="ECO:0000256" key="1">
    <source>
        <dbReference type="ARBA" id="ARBA00004123"/>
    </source>
</evidence>
<keyword evidence="7" id="KW-0539">Nucleus</keyword>
<dbReference type="SMART" id="SM00547">
    <property type="entry name" value="ZnF_RBZ"/>
    <property type="match status" value="1"/>
</dbReference>
<dbReference type="FunFam" id="4.10.1060.10:FF:000004">
    <property type="entry name" value="Zinc finger Ran-binding domain-containing protein 2"/>
    <property type="match status" value="1"/>
</dbReference>